<comment type="caution">
    <text evidence="1">The sequence shown here is derived from an EMBL/GenBank/DDBJ whole genome shotgun (WGS) entry which is preliminary data.</text>
</comment>
<accession>A0A7K1XUY7</accession>
<dbReference type="GO" id="GO:0004519">
    <property type="term" value="F:endonuclease activity"/>
    <property type="evidence" value="ECO:0007669"/>
    <property type="project" value="InterPro"/>
</dbReference>
<reference evidence="1 2" key="1">
    <citation type="submission" date="2019-11" db="EMBL/GenBank/DDBJ databases">
        <title>Pedobacter sp. HMF7056 Genome sequencing and assembly.</title>
        <authorList>
            <person name="Kang H."/>
            <person name="Kim H."/>
            <person name="Joh K."/>
        </authorList>
    </citation>
    <scope>NUCLEOTIDE SEQUENCE [LARGE SCALE GENOMIC DNA]</scope>
    <source>
        <strain evidence="1 2">HMF7056</strain>
    </source>
</reference>
<keyword evidence="2" id="KW-1185">Reference proteome</keyword>
<evidence type="ECO:0000313" key="1">
    <source>
        <dbReference type="EMBL" id="MXV14306.1"/>
    </source>
</evidence>
<dbReference type="Pfam" id="PF09907">
    <property type="entry name" value="HigB_toxin"/>
    <property type="match status" value="1"/>
</dbReference>
<sequence length="97" mass="11220">MKILYLKKLQQYARKHADAAKSLSVWKTVTEKADWKKSADVLVSFPTAKTIKGNRARFKIVGNKYRLVVEVDYEDEIVEIRFIGTHAEYDDIDAETI</sequence>
<dbReference type="InterPro" id="IPR018669">
    <property type="entry name" value="Toxin_HigB"/>
</dbReference>
<protein>
    <submittedName>
        <fullName evidence="1">Type II toxin-antitoxin system HigB family toxin</fullName>
    </submittedName>
</protein>
<proteinExistence type="predicted"/>
<dbReference type="GO" id="GO:0003723">
    <property type="term" value="F:RNA binding"/>
    <property type="evidence" value="ECO:0007669"/>
    <property type="project" value="InterPro"/>
</dbReference>
<dbReference type="RefSeq" id="WP_160905286.1">
    <property type="nucleotide sequence ID" value="NZ_WVHS01000001.1"/>
</dbReference>
<dbReference type="EMBL" id="WVHS01000001">
    <property type="protein sequence ID" value="MXV14306.1"/>
    <property type="molecule type" value="Genomic_DNA"/>
</dbReference>
<dbReference type="GO" id="GO:0110001">
    <property type="term" value="C:toxin-antitoxin complex"/>
    <property type="evidence" value="ECO:0007669"/>
    <property type="project" value="InterPro"/>
</dbReference>
<dbReference type="Proteomes" id="UP000451233">
    <property type="component" value="Unassembled WGS sequence"/>
</dbReference>
<dbReference type="AlphaFoldDB" id="A0A7K1XUY7"/>
<gene>
    <name evidence="1" type="ORF">GS398_03270</name>
</gene>
<organism evidence="1 2">
    <name type="scientific">Hufsiella ginkgonis</name>
    <dbReference type="NCBI Taxonomy" id="2695274"/>
    <lineage>
        <taxon>Bacteria</taxon>
        <taxon>Pseudomonadati</taxon>
        <taxon>Bacteroidota</taxon>
        <taxon>Sphingobacteriia</taxon>
        <taxon>Sphingobacteriales</taxon>
        <taxon>Sphingobacteriaceae</taxon>
        <taxon>Hufsiella</taxon>
    </lineage>
</organism>
<name>A0A7K1XUY7_9SPHI</name>
<evidence type="ECO:0000313" key="2">
    <source>
        <dbReference type="Proteomes" id="UP000451233"/>
    </source>
</evidence>